<dbReference type="EMBL" id="HBGI01001090">
    <property type="protein sequence ID" value="CAD9238968.1"/>
    <property type="molecule type" value="Transcribed_RNA"/>
</dbReference>
<evidence type="ECO:0000256" key="4">
    <source>
        <dbReference type="ARBA" id="ARBA00022989"/>
    </source>
</evidence>
<evidence type="ECO:0008006" key="9">
    <source>
        <dbReference type="Google" id="ProtNLM"/>
    </source>
</evidence>
<feature type="transmembrane region" description="Helical" evidence="6">
    <location>
        <begin position="250"/>
        <end position="267"/>
    </location>
</feature>
<evidence type="ECO:0000313" key="8">
    <source>
        <dbReference type="EMBL" id="CAD9238968.1"/>
    </source>
</evidence>
<evidence type="ECO:0000256" key="2">
    <source>
        <dbReference type="ARBA" id="ARBA00006824"/>
    </source>
</evidence>
<feature type="transmembrane region" description="Helical" evidence="6">
    <location>
        <begin position="171"/>
        <end position="191"/>
    </location>
</feature>
<evidence type="ECO:0000256" key="5">
    <source>
        <dbReference type="ARBA" id="ARBA00023136"/>
    </source>
</evidence>
<evidence type="ECO:0000256" key="7">
    <source>
        <dbReference type="SAM" id="MobiDB-lite"/>
    </source>
</evidence>
<sequence>MPTATMASKLQAFATFGAPIAARTRDVVRGGAAGAKAKSVVRTTAPVRRCSNAPLGCFRRSGLVVMRFENVPTHNPYGDDESSDEEDEDASGGGRGRGSGGDRGSGGGGGGSGGDGEGSSSIWARIAFMWTRAMRDRPMITKMKTTLILSMLGDFIAQRLEKAGWDARRSLSVGLLAAFWIGPNLHGWYLFLSRVFPGGNFAVLKKLAADQLLFSVYLNSGFLFGLSVFEGARPQDAFCRVRKQIPRVMLLNWKLWPAAQFINFTLVPPDLQIVWINLTALVWNVVLSLTAHA</sequence>
<comment type="subcellular location">
    <subcellularLocation>
        <location evidence="1">Membrane</location>
        <topology evidence="1">Multi-pass membrane protein</topology>
    </subcellularLocation>
</comment>
<keyword evidence="3 6" id="KW-0812">Transmembrane</keyword>
<comment type="similarity">
    <text evidence="2 6">Belongs to the peroxisomal membrane protein PXMP2/4 family.</text>
</comment>
<keyword evidence="5 6" id="KW-0472">Membrane</keyword>
<protein>
    <recommendedName>
        <fullName evidence="9">Peroxisomal membrane protein MPV17</fullName>
    </recommendedName>
</protein>
<accession>A0A7S1TK38</accession>
<reference evidence="8" key="1">
    <citation type="submission" date="2021-01" db="EMBL/GenBank/DDBJ databases">
        <authorList>
            <person name="Corre E."/>
            <person name="Pelletier E."/>
            <person name="Niang G."/>
            <person name="Scheremetjew M."/>
            <person name="Finn R."/>
            <person name="Kale V."/>
            <person name="Holt S."/>
            <person name="Cochrane G."/>
            <person name="Meng A."/>
            <person name="Brown T."/>
            <person name="Cohen L."/>
        </authorList>
    </citation>
    <scope>NUCLEOTIDE SEQUENCE</scope>
    <source>
        <strain evidence="8">CCMP3124</strain>
    </source>
</reference>
<proteinExistence type="inferred from homology"/>
<gene>
    <name evidence="8" type="ORF">EAUS1353_LOCUS698</name>
</gene>
<feature type="compositionally biased region" description="Acidic residues" evidence="7">
    <location>
        <begin position="78"/>
        <end position="90"/>
    </location>
</feature>
<feature type="region of interest" description="Disordered" evidence="7">
    <location>
        <begin position="73"/>
        <end position="118"/>
    </location>
</feature>
<dbReference type="GO" id="GO:0005737">
    <property type="term" value="C:cytoplasm"/>
    <property type="evidence" value="ECO:0007669"/>
    <property type="project" value="TreeGrafter"/>
</dbReference>
<feature type="compositionally biased region" description="Gly residues" evidence="7">
    <location>
        <begin position="91"/>
        <end position="117"/>
    </location>
</feature>
<dbReference type="Pfam" id="PF04117">
    <property type="entry name" value="Mpv17_PMP22"/>
    <property type="match status" value="1"/>
</dbReference>
<evidence type="ECO:0000256" key="6">
    <source>
        <dbReference type="RuleBase" id="RU363053"/>
    </source>
</evidence>
<dbReference type="AlphaFoldDB" id="A0A7S1TK38"/>
<dbReference type="InterPro" id="IPR007248">
    <property type="entry name" value="Mpv17_PMP22"/>
</dbReference>
<feature type="transmembrane region" description="Helical" evidence="6">
    <location>
        <begin position="273"/>
        <end position="291"/>
    </location>
</feature>
<name>A0A7S1TK38_9RHOD</name>
<dbReference type="GO" id="GO:0016020">
    <property type="term" value="C:membrane"/>
    <property type="evidence" value="ECO:0007669"/>
    <property type="project" value="UniProtKB-SubCell"/>
</dbReference>
<keyword evidence="4 6" id="KW-1133">Transmembrane helix</keyword>
<feature type="transmembrane region" description="Helical" evidence="6">
    <location>
        <begin position="211"/>
        <end position="229"/>
    </location>
</feature>
<evidence type="ECO:0000256" key="3">
    <source>
        <dbReference type="ARBA" id="ARBA00022692"/>
    </source>
</evidence>
<organism evidence="8">
    <name type="scientific">Erythrolobus australicus</name>
    <dbReference type="NCBI Taxonomy" id="1077150"/>
    <lineage>
        <taxon>Eukaryota</taxon>
        <taxon>Rhodophyta</taxon>
        <taxon>Bangiophyceae</taxon>
        <taxon>Porphyridiales</taxon>
        <taxon>Porphyridiaceae</taxon>
        <taxon>Erythrolobus</taxon>
    </lineage>
</organism>
<dbReference type="PANTHER" id="PTHR11266">
    <property type="entry name" value="PEROXISOMAL MEMBRANE PROTEIN 2, PXMP2 MPV17"/>
    <property type="match status" value="1"/>
</dbReference>
<evidence type="ECO:0000256" key="1">
    <source>
        <dbReference type="ARBA" id="ARBA00004141"/>
    </source>
</evidence>